<name>A0AAE1Q4F7_9EUCA</name>
<evidence type="ECO:0000313" key="3">
    <source>
        <dbReference type="Proteomes" id="UP001292094"/>
    </source>
</evidence>
<dbReference type="AlphaFoldDB" id="A0AAE1Q4F7"/>
<dbReference type="EMBL" id="JAWZYT010000689">
    <property type="protein sequence ID" value="KAK4320139.1"/>
    <property type="molecule type" value="Genomic_DNA"/>
</dbReference>
<sequence>MRTRNRPGSEDEDPGLHTFTLHQSDSGKSSPAKPTETHQNDSYIPLIKNSETTCANNSETEATAATLSPDDSFTANTITSDNQMNGWTEVKSQNLKRKEQQAKNSHEKDYSVTKKNEQQAKNFHDQENSASTYLSNKLLITLTQHFPTAYDVVEALETEHPTLIFHIKMISFGNILLTPPDTDTLHLLKNITELRGKPISITAPKPPLTQAILLRYPIMMPLQPILKHPMVSEAKRCTMPTSGNQTRQVQITIRGPLPPYLKLGNILHPSIHKITTQMLQMPALWASQNKCQQQERCAICSSSHATEVCLTKLKQQKNLTTQCPNCNMNQHAWNRSCPTRQALIQARKEKQDAWITTYKPTPARPTLFANLQQQQQIQQSLIPTAADFPTLQEATKPGAKMTYSQAVAYPPLLNTAQPTPEPTPVPPRPTQIPASSQTNTILSLPQPIPVDHTPKTQTSHSTQPTQPSNNTQEENALVKVPMKIPPPTQNQSDNIQEEDTPVKVPIPPQNPLQESEVLVLHERASGSSSGTSVVSGANCTC</sequence>
<keyword evidence="3" id="KW-1185">Reference proteome</keyword>
<comment type="caution">
    <text evidence="2">The sequence shown here is derived from an EMBL/GenBank/DDBJ whole genome shotgun (WGS) entry which is preliminary data.</text>
</comment>
<feature type="compositionally biased region" description="Polar residues" evidence="1">
    <location>
        <begin position="434"/>
        <end position="443"/>
    </location>
</feature>
<reference evidence="2" key="1">
    <citation type="submission" date="2023-11" db="EMBL/GenBank/DDBJ databases">
        <title>Genome assemblies of two species of porcelain crab, Petrolisthes cinctipes and Petrolisthes manimaculis (Anomura: Porcellanidae).</title>
        <authorList>
            <person name="Angst P."/>
        </authorList>
    </citation>
    <scope>NUCLEOTIDE SEQUENCE</scope>
    <source>
        <strain evidence="2">PB745_02</strain>
        <tissue evidence="2">Gill</tissue>
    </source>
</reference>
<organism evidence="2 3">
    <name type="scientific">Petrolisthes manimaculis</name>
    <dbReference type="NCBI Taxonomy" id="1843537"/>
    <lineage>
        <taxon>Eukaryota</taxon>
        <taxon>Metazoa</taxon>
        <taxon>Ecdysozoa</taxon>
        <taxon>Arthropoda</taxon>
        <taxon>Crustacea</taxon>
        <taxon>Multicrustacea</taxon>
        <taxon>Malacostraca</taxon>
        <taxon>Eumalacostraca</taxon>
        <taxon>Eucarida</taxon>
        <taxon>Decapoda</taxon>
        <taxon>Pleocyemata</taxon>
        <taxon>Anomura</taxon>
        <taxon>Galatheoidea</taxon>
        <taxon>Porcellanidae</taxon>
        <taxon>Petrolisthes</taxon>
    </lineage>
</organism>
<feature type="region of interest" description="Disordered" evidence="1">
    <location>
        <begin position="1"/>
        <end position="46"/>
    </location>
</feature>
<evidence type="ECO:0008006" key="4">
    <source>
        <dbReference type="Google" id="ProtNLM"/>
    </source>
</evidence>
<feature type="compositionally biased region" description="Low complexity" evidence="1">
    <location>
        <begin position="455"/>
        <end position="468"/>
    </location>
</feature>
<gene>
    <name evidence="2" type="ORF">Pmani_008975</name>
</gene>
<evidence type="ECO:0000313" key="2">
    <source>
        <dbReference type="EMBL" id="KAK4320139.1"/>
    </source>
</evidence>
<feature type="compositionally biased region" description="Polar residues" evidence="1">
    <location>
        <begin position="20"/>
        <end position="29"/>
    </location>
</feature>
<evidence type="ECO:0000256" key="1">
    <source>
        <dbReference type="SAM" id="MobiDB-lite"/>
    </source>
</evidence>
<dbReference type="Proteomes" id="UP001292094">
    <property type="component" value="Unassembled WGS sequence"/>
</dbReference>
<feature type="region of interest" description="Disordered" evidence="1">
    <location>
        <begin position="412"/>
        <end position="474"/>
    </location>
</feature>
<feature type="compositionally biased region" description="Basic and acidic residues" evidence="1">
    <location>
        <begin position="96"/>
        <end position="127"/>
    </location>
</feature>
<proteinExistence type="predicted"/>
<feature type="region of interest" description="Disordered" evidence="1">
    <location>
        <begin position="95"/>
        <end position="128"/>
    </location>
</feature>
<feature type="compositionally biased region" description="Pro residues" evidence="1">
    <location>
        <begin position="419"/>
        <end position="430"/>
    </location>
</feature>
<accession>A0AAE1Q4F7</accession>
<protein>
    <recommendedName>
        <fullName evidence="4">Gag-like protein</fullName>
    </recommendedName>
</protein>